<dbReference type="Proteomes" id="UP000076722">
    <property type="component" value="Unassembled WGS sequence"/>
</dbReference>
<name>A0A164MLU5_9AGAM</name>
<dbReference type="EMBL" id="KV419466">
    <property type="protein sequence ID" value="KZS86835.1"/>
    <property type="molecule type" value="Genomic_DNA"/>
</dbReference>
<organism evidence="1 2">
    <name type="scientific">Sistotremastrum niveocremeum HHB9708</name>
    <dbReference type="NCBI Taxonomy" id="1314777"/>
    <lineage>
        <taxon>Eukaryota</taxon>
        <taxon>Fungi</taxon>
        <taxon>Dikarya</taxon>
        <taxon>Basidiomycota</taxon>
        <taxon>Agaricomycotina</taxon>
        <taxon>Agaricomycetes</taxon>
        <taxon>Sistotremastrales</taxon>
        <taxon>Sistotremastraceae</taxon>
        <taxon>Sertulicium</taxon>
        <taxon>Sertulicium niveocremeum</taxon>
    </lineage>
</organism>
<evidence type="ECO:0000313" key="2">
    <source>
        <dbReference type="Proteomes" id="UP000076722"/>
    </source>
</evidence>
<proteinExistence type="predicted"/>
<keyword evidence="2" id="KW-1185">Reference proteome</keyword>
<accession>A0A164MLU5</accession>
<sequence length="94" mass="10158">MLEPPQCVLKLVASSGRLVSKTRQGKHGQRSTVFLNVDIANSNRALRKRATPASSMHAARRVFEFTSCCIAMPSLASPGLDSSRSSTMLDNPVL</sequence>
<protein>
    <submittedName>
        <fullName evidence="1">Uncharacterized protein</fullName>
    </submittedName>
</protein>
<reference evidence="1 2" key="1">
    <citation type="journal article" date="2016" name="Mol. Biol. Evol.">
        <title>Comparative Genomics of Early-Diverging Mushroom-Forming Fungi Provides Insights into the Origins of Lignocellulose Decay Capabilities.</title>
        <authorList>
            <person name="Nagy L.G."/>
            <person name="Riley R."/>
            <person name="Tritt A."/>
            <person name="Adam C."/>
            <person name="Daum C."/>
            <person name="Floudas D."/>
            <person name="Sun H."/>
            <person name="Yadav J.S."/>
            <person name="Pangilinan J."/>
            <person name="Larsson K.H."/>
            <person name="Matsuura K."/>
            <person name="Barry K."/>
            <person name="Labutti K."/>
            <person name="Kuo R."/>
            <person name="Ohm R.A."/>
            <person name="Bhattacharya S.S."/>
            <person name="Shirouzu T."/>
            <person name="Yoshinaga Y."/>
            <person name="Martin F.M."/>
            <person name="Grigoriev I.V."/>
            <person name="Hibbett D.S."/>
        </authorList>
    </citation>
    <scope>NUCLEOTIDE SEQUENCE [LARGE SCALE GENOMIC DNA]</scope>
    <source>
        <strain evidence="1 2">HHB9708</strain>
    </source>
</reference>
<gene>
    <name evidence="1" type="ORF">SISNIDRAFT_491611</name>
</gene>
<dbReference type="AlphaFoldDB" id="A0A164MLU5"/>
<evidence type="ECO:0000313" key="1">
    <source>
        <dbReference type="EMBL" id="KZS86835.1"/>
    </source>
</evidence>